<dbReference type="InterPro" id="IPR017871">
    <property type="entry name" value="ABC_transporter-like_CS"/>
</dbReference>
<dbReference type="PANTHER" id="PTHR43553">
    <property type="entry name" value="HEAVY METAL TRANSPORTER"/>
    <property type="match status" value="1"/>
</dbReference>
<evidence type="ECO:0000256" key="2">
    <source>
        <dbReference type="ARBA" id="ARBA00022448"/>
    </source>
</evidence>
<dbReference type="GO" id="GO:0042626">
    <property type="term" value="F:ATPase-coupled transmembrane transporter activity"/>
    <property type="evidence" value="ECO:0007669"/>
    <property type="project" value="TreeGrafter"/>
</dbReference>
<dbReference type="Gene3D" id="3.40.50.300">
    <property type="entry name" value="P-loop containing nucleotide triphosphate hydrolases"/>
    <property type="match status" value="1"/>
</dbReference>
<dbReference type="GO" id="GO:0016887">
    <property type="term" value="F:ATP hydrolysis activity"/>
    <property type="evidence" value="ECO:0007669"/>
    <property type="project" value="InterPro"/>
</dbReference>
<dbReference type="InterPro" id="IPR003439">
    <property type="entry name" value="ABC_transporter-like_ATP-bd"/>
</dbReference>
<organism evidence="6">
    <name type="scientific">mine drainage metagenome</name>
    <dbReference type="NCBI Taxonomy" id="410659"/>
    <lineage>
        <taxon>unclassified sequences</taxon>
        <taxon>metagenomes</taxon>
        <taxon>ecological metagenomes</taxon>
    </lineage>
</organism>
<dbReference type="InterPro" id="IPR027417">
    <property type="entry name" value="P-loop_NTPase"/>
</dbReference>
<dbReference type="SUPFAM" id="SSF52540">
    <property type="entry name" value="P-loop containing nucleoside triphosphate hydrolases"/>
    <property type="match status" value="1"/>
</dbReference>
<evidence type="ECO:0000259" key="5">
    <source>
        <dbReference type="PROSITE" id="PS50893"/>
    </source>
</evidence>
<keyword evidence="6" id="KW-0378">Hydrolase</keyword>
<dbReference type="InterPro" id="IPR015856">
    <property type="entry name" value="ABC_transpr_CbiO/EcfA_su"/>
</dbReference>
<reference evidence="6" key="1">
    <citation type="submission" date="2016-10" db="EMBL/GenBank/DDBJ databases">
        <title>Sequence of Gallionella enrichment culture.</title>
        <authorList>
            <person name="Poehlein A."/>
            <person name="Muehling M."/>
            <person name="Daniel R."/>
        </authorList>
    </citation>
    <scope>NUCLEOTIDE SEQUENCE</scope>
</reference>
<feature type="domain" description="ABC transporter" evidence="5">
    <location>
        <begin position="2"/>
        <end position="235"/>
    </location>
</feature>
<dbReference type="SMART" id="SM00382">
    <property type="entry name" value="AAA"/>
    <property type="match status" value="1"/>
</dbReference>
<keyword evidence="3" id="KW-0547">Nucleotide-binding</keyword>
<sequence>MITFDAVTVTAPGTTADGGPVRLLAPLTCSLTERRIAVIGANGSGKSTLARLVNGLVLPAAGHVRVDGWDTAQDGAEVRRRVGFVFTDPDAQLVMPTPLEDVTLSLRRLDLSRADRASRAREILESFGLGDRAEVAVHALSGGQKQLLALACVLATGPSVLVCDEPTTLLDLRWRRHVEDVLEGLDQQVVLVTHDLASARRADRVLVVDRGAVVHDGDASAGVACYEDLMAVGIPSGRVPPRTGVA</sequence>
<name>A0A1J5QC25_9ZZZZ</name>
<dbReference type="CDD" id="cd03225">
    <property type="entry name" value="ABC_cobalt_CbiO_domain1"/>
    <property type="match status" value="1"/>
</dbReference>
<keyword evidence="2" id="KW-0813">Transport</keyword>
<protein>
    <submittedName>
        <fullName evidence="6">Biotin transport ATP-binding protein BioM</fullName>
        <ecNumber evidence="6">3.6.3.-</ecNumber>
    </submittedName>
</protein>
<dbReference type="EC" id="3.6.3.-" evidence="6"/>
<dbReference type="GO" id="GO:0043190">
    <property type="term" value="C:ATP-binding cassette (ABC) transporter complex"/>
    <property type="evidence" value="ECO:0007669"/>
    <property type="project" value="TreeGrafter"/>
</dbReference>
<dbReference type="GO" id="GO:0005524">
    <property type="term" value="F:ATP binding"/>
    <property type="evidence" value="ECO:0007669"/>
    <property type="project" value="UniProtKB-KW"/>
</dbReference>
<gene>
    <name evidence="6" type="primary">bioM</name>
    <name evidence="6" type="ORF">GALL_370580</name>
</gene>
<dbReference type="AlphaFoldDB" id="A0A1J5QC25"/>
<proteinExistence type="inferred from homology"/>
<comment type="similarity">
    <text evidence="1">Belongs to the ABC transporter superfamily.</text>
</comment>
<dbReference type="PROSITE" id="PS50893">
    <property type="entry name" value="ABC_TRANSPORTER_2"/>
    <property type="match status" value="1"/>
</dbReference>
<dbReference type="PROSITE" id="PS00211">
    <property type="entry name" value="ABC_TRANSPORTER_1"/>
    <property type="match status" value="1"/>
</dbReference>
<dbReference type="InterPro" id="IPR050095">
    <property type="entry name" value="ECF_ABC_transporter_ATP-bd"/>
</dbReference>
<dbReference type="Pfam" id="PF00005">
    <property type="entry name" value="ABC_tran"/>
    <property type="match status" value="1"/>
</dbReference>
<evidence type="ECO:0000256" key="1">
    <source>
        <dbReference type="ARBA" id="ARBA00005417"/>
    </source>
</evidence>
<accession>A0A1J5QC25</accession>
<dbReference type="InterPro" id="IPR003593">
    <property type="entry name" value="AAA+_ATPase"/>
</dbReference>
<evidence type="ECO:0000313" key="6">
    <source>
        <dbReference type="EMBL" id="OIQ81169.1"/>
    </source>
</evidence>
<evidence type="ECO:0000256" key="3">
    <source>
        <dbReference type="ARBA" id="ARBA00022741"/>
    </source>
</evidence>
<dbReference type="EMBL" id="MLJW01000959">
    <property type="protein sequence ID" value="OIQ81169.1"/>
    <property type="molecule type" value="Genomic_DNA"/>
</dbReference>
<dbReference type="PANTHER" id="PTHR43553:SF24">
    <property type="entry name" value="ENERGY-COUPLING FACTOR TRANSPORTER ATP-BINDING PROTEIN ECFA1"/>
    <property type="match status" value="1"/>
</dbReference>
<comment type="caution">
    <text evidence="6">The sequence shown here is derived from an EMBL/GenBank/DDBJ whole genome shotgun (WGS) entry which is preliminary data.</text>
</comment>
<keyword evidence="4 6" id="KW-0067">ATP-binding</keyword>
<evidence type="ECO:0000256" key="4">
    <source>
        <dbReference type="ARBA" id="ARBA00022840"/>
    </source>
</evidence>